<dbReference type="GO" id="GO:0000775">
    <property type="term" value="C:chromosome, centromeric region"/>
    <property type="evidence" value="ECO:0007669"/>
    <property type="project" value="InterPro"/>
</dbReference>
<gene>
    <name evidence="1" type="ORF">CYMTET_25771</name>
</gene>
<keyword evidence="2" id="KW-1185">Reference proteome</keyword>
<dbReference type="InterPro" id="IPR008685">
    <property type="entry name" value="Centromere_Mis12"/>
</dbReference>
<dbReference type="EMBL" id="LGRX02013842">
    <property type="protein sequence ID" value="KAK3265554.1"/>
    <property type="molecule type" value="Genomic_DNA"/>
</dbReference>
<sequence>MEETMEIERSSEIETEQYSTQRSCILGFDSEVVLSDSHNVVQDYCSDAMEDFSKSVRGTLVQDDEASVALFHEGVRLLHAKLIERSKVKMQLFENYARENCFSIPCGLVAGQQQDAGTDLTNKLKEYAQEEEDGSELALTEELQELRCKIAKARSCTADMRRQAAELTSELEQCGDMHSRLAAMSSVIASGIGRLESEKANLSAACEAVECLQKAAARKVPQELMELNGVLPAGPVMSKAST</sequence>
<dbReference type="GO" id="GO:0000278">
    <property type="term" value="P:mitotic cell cycle"/>
    <property type="evidence" value="ECO:0007669"/>
    <property type="project" value="InterPro"/>
</dbReference>
<comment type="caution">
    <text evidence="1">The sequence shown here is derived from an EMBL/GenBank/DDBJ whole genome shotgun (WGS) entry which is preliminary data.</text>
</comment>
<dbReference type="AlphaFoldDB" id="A0AAE0FTD7"/>
<organism evidence="1 2">
    <name type="scientific">Cymbomonas tetramitiformis</name>
    <dbReference type="NCBI Taxonomy" id="36881"/>
    <lineage>
        <taxon>Eukaryota</taxon>
        <taxon>Viridiplantae</taxon>
        <taxon>Chlorophyta</taxon>
        <taxon>Pyramimonadophyceae</taxon>
        <taxon>Pyramimonadales</taxon>
        <taxon>Pyramimonadaceae</taxon>
        <taxon>Cymbomonas</taxon>
    </lineage>
</organism>
<evidence type="ECO:0000313" key="2">
    <source>
        <dbReference type="Proteomes" id="UP001190700"/>
    </source>
</evidence>
<dbReference type="Proteomes" id="UP001190700">
    <property type="component" value="Unassembled WGS sequence"/>
</dbReference>
<name>A0AAE0FTD7_9CHLO</name>
<evidence type="ECO:0000313" key="1">
    <source>
        <dbReference type="EMBL" id="KAK3265554.1"/>
    </source>
</evidence>
<dbReference type="Pfam" id="PF05859">
    <property type="entry name" value="Mis12"/>
    <property type="match status" value="1"/>
</dbReference>
<reference evidence="1 2" key="1">
    <citation type="journal article" date="2015" name="Genome Biol. Evol.">
        <title>Comparative Genomics of a Bacterivorous Green Alga Reveals Evolutionary Causalities and Consequences of Phago-Mixotrophic Mode of Nutrition.</title>
        <authorList>
            <person name="Burns J.A."/>
            <person name="Paasch A."/>
            <person name="Narechania A."/>
            <person name="Kim E."/>
        </authorList>
    </citation>
    <scope>NUCLEOTIDE SEQUENCE [LARGE SCALE GENOMIC DNA]</scope>
    <source>
        <strain evidence="1 2">PLY_AMNH</strain>
    </source>
</reference>
<protein>
    <submittedName>
        <fullName evidence="1">Uncharacterized protein</fullName>
    </submittedName>
</protein>
<dbReference type="GO" id="GO:0005634">
    <property type="term" value="C:nucleus"/>
    <property type="evidence" value="ECO:0007669"/>
    <property type="project" value="InterPro"/>
</dbReference>
<accession>A0AAE0FTD7</accession>
<proteinExistence type="predicted"/>